<evidence type="ECO:0000313" key="2">
    <source>
        <dbReference type="Proteomes" id="UP000828941"/>
    </source>
</evidence>
<gene>
    <name evidence="1" type="ORF">L6164_006426</name>
</gene>
<sequence>MQRESDLWDYSALLRDYYLPSPSCKVIDSNKNKDHSAAEAEHREKLEAPKDINSNNQFENPERRSDTDGKDYDLLTDAPDSGETSNISSLEVNHPVDQHAGQPCLDTTSNQNIQSTPDVQSGNLDGQAAYGYARSLFQCYELLKERQQLLEELKRHGVSNYPADAFNFVSSSYLDGTCVGRTCNDDSIPACLEKLDQDNKILKTARGATERAISAIRTSVSGDSYMKGENERKWSELDQCTEAEHREKLEAPEDINSNNEFENPERRRHRDTDGKDNVLLTDPHAGQPCLDTTSNQNIQGTPDVQSGYLDGHVADDYTQLLIRCNELVEERQKVLEQLNHYGNWNYQYPTDASYFVAGRSLDGTHVGKTCNDDSIPTCPEKVDQDNKILKTAMGAAEIAMSAIRTSISGDSNMKGEIERKHSDPDQCADSETDLTDLFYAWYSAGFYTGKYLAEQSMANRRQK</sequence>
<dbReference type="Proteomes" id="UP000828941">
    <property type="component" value="Chromosome 3"/>
</dbReference>
<comment type="caution">
    <text evidence="1">The sequence shown here is derived from an EMBL/GenBank/DDBJ whole genome shotgun (WGS) entry which is preliminary data.</text>
</comment>
<protein>
    <submittedName>
        <fullName evidence="1">Uncharacterized protein</fullName>
    </submittedName>
</protein>
<dbReference type="EMBL" id="CM039428">
    <property type="protein sequence ID" value="KAI4352146.1"/>
    <property type="molecule type" value="Genomic_DNA"/>
</dbReference>
<keyword evidence="2" id="KW-1185">Reference proteome</keyword>
<reference evidence="1 2" key="1">
    <citation type="journal article" date="2022" name="DNA Res.">
        <title>Chromosomal-level genome assembly of the orchid tree Bauhinia variegata (Leguminosae; Cercidoideae) supports the allotetraploid origin hypothesis of Bauhinia.</title>
        <authorList>
            <person name="Zhong Y."/>
            <person name="Chen Y."/>
            <person name="Zheng D."/>
            <person name="Pang J."/>
            <person name="Liu Y."/>
            <person name="Luo S."/>
            <person name="Meng S."/>
            <person name="Qian L."/>
            <person name="Wei D."/>
            <person name="Dai S."/>
            <person name="Zhou R."/>
        </authorList>
    </citation>
    <scope>NUCLEOTIDE SEQUENCE [LARGE SCALE GENOMIC DNA]</scope>
    <source>
        <strain evidence="1">BV-YZ2020</strain>
    </source>
</reference>
<name>A0ACB9PUH2_BAUVA</name>
<evidence type="ECO:0000313" key="1">
    <source>
        <dbReference type="EMBL" id="KAI4352146.1"/>
    </source>
</evidence>
<organism evidence="1 2">
    <name type="scientific">Bauhinia variegata</name>
    <name type="common">Purple orchid tree</name>
    <name type="synonym">Phanera variegata</name>
    <dbReference type="NCBI Taxonomy" id="167791"/>
    <lineage>
        <taxon>Eukaryota</taxon>
        <taxon>Viridiplantae</taxon>
        <taxon>Streptophyta</taxon>
        <taxon>Embryophyta</taxon>
        <taxon>Tracheophyta</taxon>
        <taxon>Spermatophyta</taxon>
        <taxon>Magnoliopsida</taxon>
        <taxon>eudicotyledons</taxon>
        <taxon>Gunneridae</taxon>
        <taxon>Pentapetalae</taxon>
        <taxon>rosids</taxon>
        <taxon>fabids</taxon>
        <taxon>Fabales</taxon>
        <taxon>Fabaceae</taxon>
        <taxon>Cercidoideae</taxon>
        <taxon>Cercideae</taxon>
        <taxon>Bauhiniinae</taxon>
        <taxon>Bauhinia</taxon>
    </lineage>
</organism>
<accession>A0ACB9PUH2</accession>
<proteinExistence type="predicted"/>